<protein>
    <submittedName>
        <fullName evidence="1">Uncharacterized protein</fullName>
    </submittedName>
</protein>
<gene>
    <name evidence="1" type="ORF">S06H3_56739</name>
</gene>
<comment type="caution">
    <text evidence="1">The sequence shown here is derived from an EMBL/GenBank/DDBJ whole genome shotgun (WGS) entry which is preliminary data.</text>
</comment>
<feature type="non-terminal residue" evidence="1">
    <location>
        <position position="1"/>
    </location>
</feature>
<proteinExistence type="predicted"/>
<name>X1QJ23_9ZZZZ</name>
<dbReference type="EMBL" id="BARV01036523">
    <property type="protein sequence ID" value="GAI54826.1"/>
    <property type="molecule type" value="Genomic_DNA"/>
</dbReference>
<organism evidence="1">
    <name type="scientific">marine sediment metagenome</name>
    <dbReference type="NCBI Taxonomy" id="412755"/>
    <lineage>
        <taxon>unclassified sequences</taxon>
        <taxon>metagenomes</taxon>
        <taxon>ecological metagenomes</taxon>
    </lineage>
</organism>
<sequence>LVTSLATPLSDGKFIYRLESAKLYVTPDGSIL</sequence>
<evidence type="ECO:0000313" key="1">
    <source>
        <dbReference type="EMBL" id="GAI54826.1"/>
    </source>
</evidence>
<reference evidence="1" key="1">
    <citation type="journal article" date="2014" name="Front. Microbiol.">
        <title>High frequency of phylogenetically diverse reductive dehalogenase-homologous genes in deep subseafloor sedimentary metagenomes.</title>
        <authorList>
            <person name="Kawai M."/>
            <person name="Futagami T."/>
            <person name="Toyoda A."/>
            <person name="Takaki Y."/>
            <person name="Nishi S."/>
            <person name="Hori S."/>
            <person name="Arai W."/>
            <person name="Tsubouchi T."/>
            <person name="Morono Y."/>
            <person name="Uchiyama I."/>
            <person name="Ito T."/>
            <person name="Fujiyama A."/>
            <person name="Inagaki F."/>
            <person name="Takami H."/>
        </authorList>
    </citation>
    <scope>NUCLEOTIDE SEQUENCE</scope>
    <source>
        <strain evidence="1">Expedition CK06-06</strain>
    </source>
</reference>
<accession>X1QJ23</accession>
<dbReference type="AlphaFoldDB" id="X1QJ23"/>